<reference evidence="1 2" key="1">
    <citation type="submission" date="2018-10" db="EMBL/GenBank/DDBJ databases">
        <title>Complete genome sequence of Brevundimonas naejangsanensis BRV3.</title>
        <authorList>
            <person name="Berrios L."/>
            <person name="Ely B."/>
        </authorList>
    </citation>
    <scope>NUCLEOTIDE SEQUENCE [LARGE SCALE GENOMIC DNA]</scope>
    <source>
        <strain evidence="1 2">BRV3</strain>
    </source>
</reference>
<evidence type="ECO:0000313" key="1">
    <source>
        <dbReference type="EMBL" id="AYG95197.1"/>
    </source>
</evidence>
<accession>A0A494RFK5</accession>
<dbReference type="RefSeq" id="WP_121482345.1">
    <property type="nucleotide sequence ID" value="NZ_CP032707.1"/>
</dbReference>
<keyword evidence="2" id="KW-1185">Reference proteome</keyword>
<name>A0A494RFK5_9CAUL</name>
<proteinExistence type="predicted"/>
<evidence type="ECO:0000313" key="2">
    <source>
        <dbReference type="Proteomes" id="UP000276984"/>
    </source>
</evidence>
<dbReference type="Proteomes" id="UP000276984">
    <property type="component" value="Chromosome"/>
</dbReference>
<dbReference type="EMBL" id="CP032707">
    <property type="protein sequence ID" value="AYG95197.1"/>
    <property type="molecule type" value="Genomic_DNA"/>
</dbReference>
<protein>
    <submittedName>
        <fullName evidence="1">Uncharacterized protein</fullName>
    </submittedName>
</protein>
<dbReference type="OrthoDB" id="7568178at2"/>
<sequence length="109" mass="11648">MASNTKIKLVVAADEPALFYSSVQKAETDLEAIDVRNGVYPIAYGPDGQVFKLEAIGDRVRIAQAEGLPPKPDDLRALLLRYLSATGVYDVGEAEPLGSLLARCDAAVD</sequence>
<dbReference type="AlphaFoldDB" id="A0A494RFK5"/>
<gene>
    <name evidence="1" type="ORF">D8I30_08390</name>
</gene>
<organism evidence="1 2">
    <name type="scientific">Brevundimonas naejangsanensis</name>
    <dbReference type="NCBI Taxonomy" id="588932"/>
    <lineage>
        <taxon>Bacteria</taxon>
        <taxon>Pseudomonadati</taxon>
        <taxon>Pseudomonadota</taxon>
        <taxon>Alphaproteobacteria</taxon>
        <taxon>Caulobacterales</taxon>
        <taxon>Caulobacteraceae</taxon>
        <taxon>Brevundimonas</taxon>
    </lineage>
</organism>